<proteinExistence type="predicted"/>
<dbReference type="Pfam" id="PF05910">
    <property type="entry name" value="DUF868"/>
    <property type="match status" value="1"/>
</dbReference>
<comment type="caution">
    <text evidence="1">The sequence shown here is derived from an EMBL/GenBank/DDBJ whole genome shotgun (WGS) entry which is preliminary data.</text>
</comment>
<dbReference type="PANTHER" id="PTHR31972:SF9">
    <property type="entry name" value="OS05G0108400 PROTEIN"/>
    <property type="match status" value="1"/>
</dbReference>
<name>A0AAV8C923_9POAL</name>
<dbReference type="InterPro" id="IPR008586">
    <property type="entry name" value="DUF868_pln"/>
</dbReference>
<evidence type="ECO:0000313" key="2">
    <source>
        <dbReference type="Proteomes" id="UP001140206"/>
    </source>
</evidence>
<reference evidence="1" key="1">
    <citation type="submission" date="2022-08" db="EMBL/GenBank/DDBJ databases">
        <authorList>
            <person name="Marques A."/>
        </authorList>
    </citation>
    <scope>NUCLEOTIDE SEQUENCE</scope>
    <source>
        <strain evidence="1">RhyPub2mFocal</strain>
        <tissue evidence="1">Leaves</tissue>
    </source>
</reference>
<gene>
    <name evidence="1" type="ORF">LUZ62_086296</name>
</gene>
<keyword evidence="2" id="KW-1185">Reference proteome</keyword>
<evidence type="ECO:0000313" key="1">
    <source>
        <dbReference type="EMBL" id="KAJ4751891.1"/>
    </source>
</evidence>
<dbReference type="EMBL" id="JAMFTS010000005">
    <property type="protein sequence ID" value="KAJ4751891.1"/>
    <property type="molecule type" value="Genomic_DNA"/>
</dbReference>
<accession>A0AAV8C923</accession>
<dbReference type="Proteomes" id="UP001140206">
    <property type="component" value="Chromosome 5"/>
</dbReference>
<dbReference type="PANTHER" id="PTHR31972">
    <property type="entry name" value="EXPRESSED PROTEIN"/>
    <property type="match status" value="1"/>
</dbReference>
<protein>
    <submittedName>
        <fullName evidence="1">DUF868 family protein (DUF868)</fullName>
    </submittedName>
</protein>
<sequence length="398" mass="44971">MNLIIVQPAGFKDTRGPFFTQYRPITIPSHTCFQSCICLVQTPDFTLETRHQTRLTPTILPSFLKLHFLHSFQPPYMHLKPNTMHEQPPVLPCFVDHASTMGAAMAAPKPGQRIVMSVYRTKIAGHCRLITISWYRDLLSHGFSVSIDKSGDSCPDNGSSIGKCKVELRPWHFWRKHGSKLVYVDERPVHVHWDLRNVKFSGDPEPRSGYYIAVVSDEVEEAVLMLGDLKKDGYKRTASRPASIDATLVSRKEHIYGKKRFTMRSKLHERGRHHEIIIQFSDRNSGSSVGGNIDPEMEIKIDGHIVISVKHLQWKFRGNQSITVGKARIEVYWDVHDWLFSPGLSHALFIFKPVMLMSSSTSASSSLSSLLSTSEGSGATVSDTLPGFCLYLHAWKLE</sequence>
<dbReference type="AlphaFoldDB" id="A0AAV8C923"/>
<organism evidence="1 2">
    <name type="scientific">Rhynchospora pubera</name>
    <dbReference type="NCBI Taxonomy" id="906938"/>
    <lineage>
        <taxon>Eukaryota</taxon>
        <taxon>Viridiplantae</taxon>
        <taxon>Streptophyta</taxon>
        <taxon>Embryophyta</taxon>
        <taxon>Tracheophyta</taxon>
        <taxon>Spermatophyta</taxon>
        <taxon>Magnoliopsida</taxon>
        <taxon>Liliopsida</taxon>
        <taxon>Poales</taxon>
        <taxon>Cyperaceae</taxon>
        <taxon>Cyperoideae</taxon>
        <taxon>Rhynchosporeae</taxon>
        <taxon>Rhynchospora</taxon>
    </lineage>
</organism>